<dbReference type="InterPro" id="IPR001509">
    <property type="entry name" value="Epimerase_deHydtase"/>
</dbReference>
<organism evidence="2 3">
    <name type="scientific">Streptococcus equinus</name>
    <name type="common">Streptococcus bovis</name>
    <dbReference type="NCBI Taxonomy" id="1335"/>
    <lineage>
        <taxon>Bacteria</taxon>
        <taxon>Bacillati</taxon>
        <taxon>Bacillota</taxon>
        <taxon>Bacilli</taxon>
        <taxon>Lactobacillales</taxon>
        <taxon>Streptococcaceae</taxon>
        <taxon>Streptococcus</taxon>
    </lineage>
</organism>
<dbReference type="Gene3D" id="3.40.50.720">
    <property type="entry name" value="NAD(P)-binding Rossmann-like Domain"/>
    <property type="match status" value="1"/>
</dbReference>
<gene>
    <name evidence="2" type="ORF">SAMN05216400_0661</name>
</gene>
<evidence type="ECO:0000313" key="3">
    <source>
        <dbReference type="Proteomes" id="UP000183162"/>
    </source>
</evidence>
<dbReference type="InterPro" id="IPR050177">
    <property type="entry name" value="Lipid_A_modif_metabolic_enz"/>
</dbReference>
<feature type="domain" description="NAD-dependent epimerase/dehydratase" evidence="1">
    <location>
        <begin position="4"/>
        <end position="69"/>
    </location>
</feature>
<reference evidence="2 3" key="1">
    <citation type="submission" date="2016-10" db="EMBL/GenBank/DDBJ databases">
        <authorList>
            <person name="de Groot N.N."/>
        </authorList>
    </citation>
    <scope>NUCLEOTIDE SEQUENCE [LARGE SCALE GENOMIC DNA]</scope>
    <source>
        <strain evidence="2 3">Sb09</strain>
    </source>
</reference>
<dbReference type="AlphaFoldDB" id="A0A1G9K2Z9"/>
<dbReference type="Proteomes" id="UP000183162">
    <property type="component" value="Unassembled WGS sequence"/>
</dbReference>
<dbReference type="SUPFAM" id="SSF51735">
    <property type="entry name" value="NAD(P)-binding Rossmann-fold domains"/>
    <property type="match status" value="1"/>
</dbReference>
<dbReference type="EMBL" id="FNGX01000002">
    <property type="protein sequence ID" value="SDL44161.1"/>
    <property type="molecule type" value="Genomic_DNA"/>
</dbReference>
<sequence>MKTVLVTGGTVFVSKYTADYFVKKGYDVYVLNRNSKKQVDGVTLIQANRHDLGNRLKDLHFDVVLDVTAYNASDISCLTEGLGSFGTYIMISSSSVYPDDGAQPFLETSQLGDNKFWGQYGLDKIAAEKQLLKLVPDAYILRPPYLYGPMNNVYREAFVFDCAKDDLPFYLPRKGELKLQFFYIKDLCRMMEKIIENQPKEHIYNVGNSEAIGVRQWVKLCYACSNKIPEFIEVFDEVNQRNYFSFYDYEFFLDVERQKKLLPDLTPIAIGLKESYTWYENHVFDIKKKPFFDYIEKYLKNTERDN</sequence>
<evidence type="ECO:0000313" key="2">
    <source>
        <dbReference type="EMBL" id="SDL44161.1"/>
    </source>
</evidence>
<evidence type="ECO:0000259" key="1">
    <source>
        <dbReference type="Pfam" id="PF01370"/>
    </source>
</evidence>
<feature type="domain" description="NAD-dependent epimerase/dehydratase" evidence="1">
    <location>
        <begin position="87"/>
        <end position="207"/>
    </location>
</feature>
<accession>A0A1G9K2Z9</accession>
<dbReference type="Pfam" id="PF01370">
    <property type="entry name" value="Epimerase"/>
    <property type="match status" value="2"/>
</dbReference>
<dbReference type="OrthoDB" id="9811743at2"/>
<dbReference type="PANTHER" id="PTHR43245">
    <property type="entry name" value="BIFUNCTIONAL POLYMYXIN RESISTANCE PROTEIN ARNA"/>
    <property type="match status" value="1"/>
</dbReference>
<protein>
    <submittedName>
        <fullName evidence="2">Nucleoside-diphosphate-sugar epimerase</fullName>
    </submittedName>
</protein>
<name>A0A1G9K2Z9_STREI</name>
<dbReference type="RefSeq" id="WP_074566485.1">
    <property type="nucleotide sequence ID" value="NZ_FNGX01000002.1"/>
</dbReference>
<proteinExistence type="predicted"/>
<dbReference type="InterPro" id="IPR036291">
    <property type="entry name" value="NAD(P)-bd_dom_sf"/>
</dbReference>